<evidence type="ECO:0000313" key="9">
    <source>
        <dbReference type="Proteomes" id="UP001149090"/>
    </source>
</evidence>
<keyword evidence="1" id="KW-0723">Serine/threonine-protein kinase</keyword>
<dbReference type="InterPro" id="IPR000719">
    <property type="entry name" value="Prot_kinase_dom"/>
</dbReference>
<evidence type="ECO:0000256" key="4">
    <source>
        <dbReference type="ARBA" id="ARBA00022777"/>
    </source>
</evidence>
<organism evidence="8 9">
    <name type="scientific">Anaeramoeba ignava</name>
    <name type="common">Anaerobic marine amoeba</name>
    <dbReference type="NCBI Taxonomy" id="1746090"/>
    <lineage>
        <taxon>Eukaryota</taxon>
        <taxon>Metamonada</taxon>
        <taxon>Anaeramoebidae</taxon>
        <taxon>Anaeramoeba</taxon>
    </lineage>
</organism>
<protein>
    <submittedName>
        <fullName evidence="8">Tau-tubulin kinase 1</fullName>
    </submittedName>
</protein>
<dbReference type="PROSITE" id="PS50011">
    <property type="entry name" value="PROTEIN_KINASE_DOM"/>
    <property type="match status" value="1"/>
</dbReference>
<gene>
    <name evidence="8" type="ORF">M0811_09152</name>
</gene>
<dbReference type="Proteomes" id="UP001149090">
    <property type="component" value="Unassembled WGS sequence"/>
</dbReference>
<dbReference type="InterPro" id="IPR011009">
    <property type="entry name" value="Kinase-like_dom_sf"/>
</dbReference>
<keyword evidence="3 6" id="KW-0547">Nucleotide-binding</keyword>
<dbReference type="CDD" id="cd14017">
    <property type="entry name" value="STKc_TTBK"/>
    <property type="match status" value="1"/>
</dbReference>
<dbReference type="PANTHER" id="PTHR11909">
    <property type="entry name" value="CASEIN KINASE-RELATED"/>
    <property type="match status" value="1"/>
</dbReference>
<proteinExistence type="predicted"/>
<dbReference type="SUPFAM" id="SSF56112">
    <property type="entry name" value="Protein kinase-like (PK-like)"/>
    <property type="match status" value="1"/>
</dbReference>
<dbReference type="InterPro" id="IPR050235">
    <property type="entry name" value="CK1_Ser-Thr_kinase"/>
</dbReference>
<evidence type="ECO:0000259" key="7">
    <source>
        <dbReference type="PROSITE" id="PS50011"/>
    </source>
</evidence>
<evidence type="ECO:0000313" key="8">
    <source>
        <dbReference type="EMBL" id="KAJ5072938.1"/>
    </source>
</evidence>
<keyword evidence="2" id="KW-0808">Transferase</keyword>
<dbReference type="Gene3D" id="1.10.510.10">
    <property type="entry name" value="Transferase(Phosphotransferase) domain 1"/>
    <property type="match status" value="1"/>
</dbReference>
<dbReference type="GO" id="GO:0005524">
    <property type="term" value="F:ATP binding"/>
    <property type="evidence" value="ECO:0007669"/>
    <property type="project" value="UniProtKB-UniRule"/>
</dbReference>
<dbReference type="OMA" id="LLCHFPE"/>
<evidence type="ECO:0000256" key="3">
    <source>
        <dbReference type="ARBA" id="ARBA00022741"/>
    </source>
</evidence>
<keyword evidence="9" id="KW-1185">Reference proteome</keyword>
<accession>A0A9Q0LK87</accession>
<dbReference type="Pfam" id="PF00069">
    <property type="entry name" value="Pkinase"/>
    <property type="match status" value="1"/>
</dbReference>
<dbReference type="GO" id="GO:0004674">
    <property type="term" value="F:protein serine/threonine kinase activity"/>
    <property type="evidence" value="ECO:0007669"/>
    <property type="project" value="UniProtKB-KW"/>
</dbReference>
<name>A0A9Q0LK87_ANAIG</name>
<dbReference type="PROSITE" id="PS00107">
    <property type="entry name" value="PROTEIN_KINASE_ATP"/>
    <property type="match status" value="1"/>
</dbReference>
<dbReference type="OrthoDB" id="5979581at2759"/>
<dbReference type="EMBL" id="JAPDFW010000078">
    <property type="protein sequence ID" value="KAJ5072938.1"/>
    <property type="molecule type" value="Genomic_DNA"/>
</dbReference>
<keyword evidence="4 8" id="KW-0418">Kinase</keyword>
<evidence type="ECO:0000256" key="2">
    <source>
        <dbReference type="ARBA" id="ARBA00022679"/>
    </source>
</evidence>
<reference evidence="8" key="1">
    <citation type="submission" date="2022-10" db="EMBL/GenBank/DDBJ databases">
        <title>Novel sulphate-reducing endosymbionts in the free-living metamonad Anaeramoeba.</title>
        <authorList>
            <person name="Jerlstrom-Hultqvist J."/>
            <person name="Cepicka I."/>
            <person name="Gallot-Lavallee L."/>
            <person name="Salas-Leiva D."/>
            <person name="Curtis B.A."/>
            <person name="Zahonova K."/>
            <person name="Pipaliya S."/>
            <person name="Dacks J."/>
            <person name="Roger A.J."/>
        </authorList>
    </citation>
    <scope>NUCLEOTIDE SEQUENCE</scope>
    <source>
        <strain evidence="8">BMAN</strain>
    </source>
</reference>
<comment type="caution">
    <text evidence="8">The sequence shown here is derived from an EMBL/GenBank/DDBJ whole genome shotgun (WGS) entry which is preliminary data.</text>
</comment>
<evidence type="ECO:0000256" key="5">
    <source>
        <dbReference type="ARBA" id="ARBA00022840"/>
    </source>
</evidence>
<keyword evidence="5 6" id="KW-0067">ATP-binding</keyword>
<feature type="binding site" evidence="6">
    <location>
        <position position="41"/>
    </location>
    <ligand>
        <name>ATP</name>
        <dbReference type="ChEBI" id="CHEBI:30616"/>
    </ligand>
</feature>
<sequence>MEFSSQPLNDRWCFLKRIGKGSFGEIYSAYDMVLQENVAIKIEPISKDEKRLSLLLEISILKKLQGCPYATQFIHCGKNLHYRFLIMELLGKNLSQLLKEQTFHQFSLLTTIKLGIQMISAIEYVHKIGFVHRDIKPSNFAIRKNVQNQPDKELCCILDFGLAKRFLEKDGKYRPPRLGVGFRGTARYASLSAHQKQDLSRKDDLISLYYSLIEFLKGSLPWSHLKDRDEIMKLKIRYNNLELCQGLPPEFTQFFLHLQSLGYSDEPNYKYLRSLLRNISVREGFGNGKYDWEIQEEQMMSIHTDSKETSDSGNQIKIYKMETDSNGQINLKEFVTSFKNEKERKKKEK</sequence>
<dbReference type="AlphaFoldDB" id="A0A9Q0LK87"/>
<evidence type="ECO:0000256" key="6">
    <source>
        <dbReference type="PROSITE-ProRule" id="PRU10141"/>
    </source>
</evidence>
<dbReference type="SMART" id="SM00220">
    <property type="entry name" value="S_TKc"/>
    <property type="match status" value="1"/>
</dbReference>
<feature type="domain" description="Protein kinase" evidence="7">
    <location>
        <begin position="12"/>
        <end position="276"/>
    </location>
</feature>
<dbReference type="InterPro" id="IPR017441">
    <property type="entry name" value="Protein_kinase_ATP_BS"/>
</dbReference>
<evidence type="ECO:0000256" key="1">
    <source>
        <dbReference type="ARBA" id="ARBA00022527"/>
    </source>
</evidence>
<dbReference type="InterPro" id="IPR047916">
    <property type="entry name" value="TTBK_Asator-like_STKc"/>
</dbReference>